<dbReference type="HOGENOM" id="CLU_014270_0_0_11"/>
<dbReference type="Gene3D" id="3.60.40.10">
    <property type="entry name" value="PPM-type phosphatase domain"/>
    <property type="match status" value="1"/>
</dbReference>
<dbReference type="SUPFAM" id="SSF81606">
    <property type="entry name" value="PP2C-like"/>
    <property type="match status" value="1"/>
</dbReference>
<evidence type="ECO:0000259" key="3">
    <source>
        <dbReference type="SMART" id="SM00331"/>
    </source>
</evidence>
<dbReference type="InterPro" id="IPR029016">
    <property type="entry name" value="GAF-like_dom_sf"/>
</dbReference>
<dbReference type="InterPro" id="IPR001932">
    <property type="entry name" value="PPM-type_phosphatase-like_dom"/>
</dbReference>
<dbReference type="InterPro" id="IPR036890">
    <property type="entry name" value="HATPase_C_sf"/>
</dbReference>
<dbReference type="SUPFAM" id="SSF55874">
    <property type="entry name" value="ATPase domain of HSP90 chaperone/DNA topoisomerase II/histidine kinase"/>
    <property type="match status" value="1"/>
</dbReference>
<dbReference type="RefSeq" id="WP_013872220.1">
    <property type="nucleotide sequence ID" value="NC_015656.1"/>
</dbReference>
<dbReference type="InterPro" id="IPR036457">
    <property type="entry name" value="PPM-type-like_dom_sf"/>
</dbReference>
<evidence type="ECO:0000256" key="2">
    <source>
        <dbReference type="SAM" id="MobiDB-lite"/>
    </source>
</evidence>
<reference evidence="4 5" key="1">
    <citation type="submission" date="2011-05" db="EMBL/GenBank/DDBJ databases">
        <title>Complete sequence of chromosome of Frankia symbiont of Datisca glomerata.</title>
        <authorList>
            <consortium name="US DOE Joint Genome Institute"/>
            <person name="Lucas S."/>
            <person name="Han J."/>
            <person name="Lapidus A."/>
            <person name="Cheng J.-F."/>
            <person name="Goodwin L."/>
            <person name="Pitluck S."/>
            <person name="Peters L."/>
            <person name="Mikhailova N."/>
            <person name="Chertkov O."/>
            <person name="Teshima H."/>
            <person name="Han C."/>
            <person name="Tapia R."/>
            <person name="Land M."/>
            <person name="Hauser L."/>
            <person name="Kyrpides N."/>
            <person name="Ivanova N."/>
            <person name="Pagani I."/>
            <person name="Berry A."/>
            <person name="Pawlowski K."/>
            <person name="Persson T."/>
            <person name="Vanden Heuvel B."/>
            <person name="Benson D."/>
            <person name="Woyke T."/>
        </authorList>
    </citation>
    <scope>NUCLEOTIDE SEQUENCE [LARGE SCALE GENOMIC DNA]</scope>
    <source>
        <strain evidence="5">4085684</strain>
    </source>
</reference>
<sequence>MLHMLGEEGFRRTLTLPPVIDSPRSARRFIIDTLHGRLHADVVDIVLLLVTELVTNVIVHAGTDATIDIRHHDGRLVVTVSDRHPLALGAVPITGQPGHAPAAARSAAIDGPGSSPVPVATAAGALPPAAPGSVTGESIADSGIDNLREDGRGLSLVDALSTAWGTEHDRTGKKVWFRLDAPNGSPTDAEAAGGPGPATAAAETARADARTVSPGLPSSLSPDLPPGLAAHGSGSAAGPPAAVGAPATVVGPRRPARLLSSTLTRVLSVEEEVGELLAQLVDALPSSGAGLVRRSRNRAGTAEVVAAFGSTGSERDARRIPLDSRDGTVGELLLWSPGLPASTGRAPTGAARVCQLDDDAGGIHDDAIHGDAHRDIHGAVRDDMDGAVHGDLEERIQLVARWMALALGGAHLRRVEERRIGMLSFLAEASDLLAGSLDTDRSLALLARLPVPRLARWCTVHLLRDDGAIKLAAVGHVDEAAAGALSAWADDPVGTLVAHVQAALTDTVRVATVDGAPTVIAAMRARRRVLGVLTLGRAAGNNFEADEIELLTDLARRAAFTVDNARLFRQQVEVAGELQAGLLPPELPHIDGIELGSSYRSARAGLEVGGDFFDLVPDPDGGWTIIIGDVCGKGAEAANVTGVARAVLRLLAGQRHNLPDIMMDLNRALRDTSSYPNPAGQGRFCTLAAAQLRPAGELGPPSEPGPPADEPGWSGGPRPSGARGPTGLARPAARSEARSVERVVSICMAGHPLPVLVRADGTAVFVAQPGTLLGVLDDEDAIFPEVRVSLRAGDALVLYTDGVVEARRGRELFGEERLLATLRGCAGMSAQGIAERLRAAAERFAGGRLRDDVAVLAARIPT</sequence>
<name>F8AVE3_9ACTN</name>
<dbReference type="Proteomes" id="UP000001549">
    <property type="component" value="Chromosome"/>
</dbReference>
<feature type="compositionally biased region" description="Low complexity" evidence="2">
    <location>
        <begin position="710"/>
        <end position="727"/>
    </location>
</feature>
<dbReference type="SMART" id="SM00331">
    <property type="entry name" value="PP2C_SIG"/>
    <property type="match status" value="1"/>
</dbReference>
<protein>
    <submittedName>
        <fullName evidence="4">Protein serine/threonine phosphatase</fullName>
    </submittedName>
</protein>
<dbReference type="PANTHER" id="PTHR43156">
    <property type="entry name" value="STAGE II SPORULATION PROTEIN E-RELATED"/>
    <property type="match status" value="1"/>
</dbReference>
<dbReference type="CDD" id="cd16936">
    <property type="entry name" value="HATPase_RsbW-like"/>
    <property type="match status" value="1"/>
</dbReference>
<dbReference type="SUPFAM" id="SSF55781">
    <property type="entry name" value="GAF domain-like"/>
    <property type="match status" value="1"/>
</dbReference>
<evidence type="ECO:0000313" key="4">
    <source>
        <dbReference type="EMBL" id="AEH08239.1"/>
    </source>
</evidence>
<accession>F8AVE3</accession>
<keyword evidence="5" id="KW-1185">Reference proteome</keyword>
<dbReference type="Pfam" id="PF07228">
    <property type="entry name" value="SpoIIE"/>
    <property type="match status" value="2"/>
</dbReference>
<dbReference type="EMBL" id="CP002801">
    <property type="protein sequence ID" value="AEH08239.1"/>
    <property type="molecule type" value="Genomic_DNA"/>
</dbReference>
<dbReference type="KEGG" id="fsy:FsymDg_0717"/>
<feature type="region of interest" description="Disordered" evidence="2">
    <location>
        <begin position="694"/>
        <end position="734"/>
    </location>
</feature>
<feature type="compositionally biased region" description="Low complexity" evidence="2">
    <location>
        <begin position="186"/>
        <end position="248"/>
    </location>
</feature>
<gene>
    <name evidence="4" type="ordered locus">FsymDg_0717</name>
</gene>
<dbReference type="Gene3D" id="3.30.450.40">
    <property type="match status" value="1"/>
</dbReference>
<feature type="domain" description="PPM-type phosphatase" evidence="3">
    <location>
        <begin position="593"/>
        <end position="860"/>
    </location>
</feature>
<dbReference type="InterPro" id="IPR003018">
    <property type="entry name" value="GAF"/>
</dbReference>
<evidence type="ECO:0000313" key="5">
    <source>
        <dbReference type="Proteomes" id="UP000001549"/>
    </source>
</evidence>
<dbReference type="eggNOG" id="COG2208">
    <property type="taxonomic scope" value="Bacteria"/>
</dbReference>
<keyword evidence="1" id="KW-0378">Hydrolase</keyword>
<dbReference type="InterPro" id="IPR052016">
    <property type="entry name" value="Bact_Sigma-Reg"/>
</dbReference>
<feature type="region of interest" description="Disordered" evidence="2">
    <location>
        <begin position="180"/>
        <end position="248"/>
    </location>
</feature>
<dbReference type="GO" id="GO:0016791">
    <property type="term" value="F:phosphatase activity"/>
    <property type="evidence" value="ECO:0007669"/>
    <property type="project" value="TreeGrafter"/>
</dbReference>
<proteinExistence type="predicted"/>
<dbReference type="PANTHER" id="PTHR43156:SF2">
    <property type="entry name" value="STAGE II SPORULATION PROTEIN E"/>
    <property type="match status" value="1"/>
</dbReference>
<dbReference type="Pfam" id="PF13492">
    <property type="entry name" value="GAF_3"/>
    <property type="match status" value="1"/>
</dbReference>
<dbReference type="eggNOG" id="COG2172">
    <property type="taxonomic scope" value="Bacteria"/>
</dbReference>
<dbReference type="Gene3D" id="3.30.565.10">
    <property type="entry name" value="Histidine kinase-like ATPase, C-terminal domain"/>
    <property type="match status" value="1"/>
</dbReference>
<dbReference type="AlphaFoldDB" id="F8AVE3"/>
<dbReference type="eggNOG" id="COG2203">
    <property type="taxonomic scope" value="Bacteria"/>
</dbReference>
<organism evidence="4 5">
    <name type="scientific">Candidatus Protofrankia datiscae</name>
    <dbReference type="NCBI Taxonomy" id="2716812"/>
    <lineage>
        <taxon>Bacteria</taxon>
        <taxon>Bacillati</taxon>
        <taxon>Actinomycetota</taxon>
        <taxon>Actinomycetes</taxon>
        <taxon>Frankiales</taxon>
        <taxon>Frankiaceae</taxon>
        <taxon>Protofrankia</taxon>
    </lineage>
</organism>
<evidence type="ECO:0000256" key="1">
    <source>
        <dbReference type="ARBA" id="ARBA00022801"/>
    </source>
</evidence>
<dbReference type="STRING" id="656024.FsymDg_0717"/>